<gene>
    <name evidence="1" type="ORF">DRW41_14000</name>
</gene>
<reference evidence="1 2" key="1">
    <citation type="submission" date="2018-07" db="EMBL/GenBank/DDBJ databases">
        <title>Bacillus sp. YLB-04 draft genome sequence.</title>
        <authorList>
            <person name="Yu L."/>
            <person name="Tang X."/>
        </authorList>
    </citation>
    <scope>NUCLEOTIDE SEQUENCE [LARGE SCALE GENOMIC DNA]</scope>
    <source>
        <strain evidence="1 2">YLB-04</strain>
    </source>
</reference>
<dbReference type="Proteomes" id="UP000257144">
    <property type="component" value="Unassembled WGS sequence"/>
</dbReference>
<sequence length="110" mass="12116">MLSIILVCALLVAACLYLILAPFFGGRQPEQANGSEEGLDMKLVYEAVNELEMDALMGKISFDDFKKTKEAYYRAAAESIHEKRNVDGDILEALDTIRSEAKTAITGKNV</sequence>
<name>A0A3D8GPE0_9BACI</name>
<dbReference type="OrthoDB" id="1727065at2"/>
<dbReference type="RefSeq" id="WP_115452630.1">
    <property type="nucleotide sequence ID" value="NZ_QNQT01000006.1"/>
</dbReference>
<dbReference type="AlphaFoldDB" id="A0A3D8GPE0"/>
<evidence type="ECO:0008006" key="3">
    <source>
        <dbReference type="Google" id="ProtNLM"/>
    </source>
</evidence>
<accession>A0A3D8GPE0</accession>
<evidence type="ECO:0000313" key="2">
    <source>
        <dbReference type="Proteomes" id="UP000257144"/>
    </source>
</evidence>
<proteinExistence type="predicted"/>
<protein>
    <recommendedName>
        <fullName evidence="3">C-type cytochrome biogenesis protein CcmI</fullName>
    </recommendedName>
</protein>
<comment type="caution">
    <text evidence="1">The sequence shown here is derived from an EMBL/GenBank/DDBJ whole genome shotgun (WGS) entry which is preliminary data.</text>
</comment>
<dbReference type="EMBL" id="QNQT01000006">
    <property type="protein sequence ID" value="RDU36141.1"/>
    <property type="molecule type" value="Genomic_DNA"/>
</dbReference>
<organism evidence="1 2">
    <name type="scientific">Neobacillus piezotolerans</name>
    <dbReference type="NCBI Taxonomy" id="2259171"/>
    <lineage>
        <taxon>Bacteria</taxon>
        <taxon>Bacillati</taxon>
        <taxon>Bacillota</taxon>
        <taxon>Bacilli</taxon>
        <taxon>Bacillales</taxon>
        <taxon>Bacillaceae</taxon>
        <taxon>Neobacillus</taxon>
    </lineage>
</organism>
<keyword evidence="2" id="KW-1185">Reference proteome</keyword>
<evidence type="ECO:0000313" key="1">
    <source>
        <dbReference type="EMBL" id="RDU36141.1"/>
    </source>
</evidence>